<comment type="caution">
    <text evidence="1">The sequence shown here is derived from an EMBL/GenBank/DDBJ whole genome shotgun (WGS) entry which is preliminary data.</text>
</comment>
<evidence type="ECO:0000313" key="1">
    <source>
        <dbReference type="EMBL" id="MBB5316763.1"/>
    </source>
</evidence>
<protein>
    <submittedName>
        <fullName evidence="1">Uncharacterized protein</fullName>
    </submittedName>
</protein>
<name>A0A7W8IIG6_9BACT</name>
<reference evidence="1" key="1">
    <citation type="submission" date="2020-08" db="EMBL/GenBank/DDBJ databases">
        <title>Genomic Encyclopedia of Type Strains, Phase IV (KMG-V): Genome sequencing to study the core and pangenomes of soil and plant-associated prokaryotes.</title>
        <authorList>
            <person name="Whitman W."/>
        </authorList>
    </citation>
    <scope>NUCLEOTIDE SEQUENCE [LARGE SCALE GENOMIC DNA]</scope>
    <source>
        <strain evidence="1">M8UP27</strain>
    </source>
</reference>
<dbReference type="EMBL" id="JACHDY010000002">
    <property type="protein sequence ID" value="MBB5316763.1"/>
    <property type="molecule type" value="Genomic_DNA"/>
</dbReference>
<dbReference type="AlphaFoldDB" id="A0A7W8IIG6"/>
<keyword evidence="2" id="KW-1185">Reference proteome</keyword>
<gene>
    <name evidence="1" type="ORF">HDF09_001432</name>
</gene>
<dbReference type="Proteomes" id="UP000568106">
    <property type="component" value="Unassembled WGS sequence"/>
</dbReference>
<evidence type="ECO:0000313" key="2">
    <source>
        <dbReference type="Proteomes" id="UP000568106"/>
    </source>
</evidence>
<sequence>MTEFKSLDFDTMTPADFETYLPEFFANGDGHVSTDPRLQTFLRNNPDCAALVRDLEAIADQARSLFEPTEDQDPSDAVWSNIQNKLKQGVAGDDDLPIPLTV</sequence>
<proteinExistence type="predicted"/>
<accession>A0A7W8IIG6</accession>
<organism evidence="1 2">
    <name type="scientific">Tunturiibacter empetritectus</name>
    <dbReference type="NCBI Taxonomy" id="3069691"/>
    <lineage>
        <taxon>Bacteria</taxon>
        <taxon>Pseudomonadati</taxon>
        <taxon>Acidobacteriota</taxon>
        <taxon>Terriglobia</taxon>
        <taxon>Terriglobales</taxon>
        <taxon>Acidobacteriaceae</taxon>
        <taxon>Tunturiibacter</taxon>
    </lineage>
</organism>